<dbReference type="EMBL" id="JACEFO010001669">
    <property type="protein sequence ID" value="KAF8723025.1"/>
    <property type="molecule type" value="Genomic_DNA"/>
</dbReference>
<dbReference type="Proteomes" id="UP000636709">
    <property type="component" value="Unassembled WGS sequence"/>
</dbReference>
<dbReference type="Gene3D" id="2.170.150.80">
    <property type="entry name" value="NAC domain"/>
    <property type="match status" value="1"/>
</dbReference>
<feature type="region of interest" description="Disordered" evidence="5">
    <location>
        <begin position="199"/>
        <end position="219"/>
    </location>
</feature>
<dbReference type="PANTHER" id="PTHR47481">
    <property type="match status" value="1"/>
</dbReference>
<feature type="compositionally biased region" description="Polar residues" evidence="5">
    <location>
        <begin position="204"/>
        <end position="213"/>
    </location>
</feature>
<evidence type="ECO:0000259" key="7">
    <source>
        <dbReference type="PROSITE" id="PS51005"/>
    </source>
</evidence>
<evidence type="ECO:0000313" key="8">
    <source>
        <dbReference type="EMBL" id="KAF8723025.1"/>
    </source>
</evidence>
<dbReference type="SUPFAM" id="SSF101941">
    <property type="entry name" value="NAC domain"/>
    <property type="match status" value="1"/>
</dbReference>
<dbReference type="PROSITE" id="PS51005">
    <property type="entry name" value="NAC"/>
    <property type="match status" value="1"/>
</dbReference>
<dbReference type="PANTHER" id="PTHR47481:SF41">
    <property type="entry name" value="COPIA-LIKE POLYPROTEIN_RETROTRANSPOSON"/>
    <property type="match status" value="1"/>
</dbReference>
<dbReference type="InterPro" id="IPR003441">
    <property type="entry name" value="NAC-dom"/>
</dbReference>
<keyword evidence="1" id="KW-0805">Transcription regulation</keyword>
<feature type="region of interest" description="Disordered" evidence="5">
    <location>
        <begin position="828"/>
        <end position="890"/>
    </location>
</feature>
<accession>A0A835EY64</accession>
<dbReference type="GO" id="GO:0006355">
    <property type="term" value="P:regulation of DNA-templated transcription"/>
    <property type="evidence" value="ECO:0007669"/>
    <property type="project" value="InterPro"/>
</dbReference>
<proteinExistence type="predicted"/>
<evidence type="ECO:0000259" key="6">
    <source>
        <dbReference type="PROSITE" id="PS50994"/>
    </source>
</evidence>
<dbReference type="Pfam" id="PF07727">
    <property type="entry name" value="RVT_2"/>
    <property type="match status" value="1"/>
</dbReference>
<feature type="region of interest" description="Disordered" evidence="5">
    <location>
        <begin position="280"/>
        <end position="312"/>
    </location>
</feature>
<dbReference type="Gene3D" id="3.30.420.10">
    <property type="entry name" value="Ribonuclease H-like superfamily/Ribonuclease H"/>
    <property type="match status" value="1"/>
</dbReference>
<dbReference type="Pfam" id="PF02365">
    <property type="entry name" value="NAM"/>
    <property type="match status" value="1"/>
</dbReference>
<feature type="compositionally biased region" description="Polar residues" evidence="5">
    <location>
        <begin position="1288"/>
        <end position="1304"/>
    </location>
</feature>
<name>A0A835EY64_9POAL</name>
<protein>
    <submittedName>
        <fullName evidence="8">Uncharacterized protein</fullName>
    </submittedName>
</protein>
<feature type="compositionally biased region" description="Gly residues" evidence="5">
    <location>
        <begin position="848"/>
        <end position="879"/>
    </location>
</feature>
<dbReference type="Pfam" id="PF14223">
    <property type="entry name" value="Retrotran_gag_2"/>
    <property type="match status" value="1"/>
</dbReference>
<dbReference type="InterPro" id="IPR036093">
    <property type="entry name" value="NAC_dom_sf"/>
</dbReference>
<organism evidence="8 9">
    <name type="scientific">Digitaria exilis</name>
    <dbReference type="NCBI Taxonomy" id="1010633"/>
    <lineage>
        <taxon>Eukaryota</taxon>
        <taxon>Viridiplantae</taxon>
        <taxon>Streptophyta</taxon>
        <taxon>Embryophyta</taxon>
        <taxon>Tracheophyta</taxon>
        <taxon>Spermatophyta</taxon>
        <taxon>Magnoliopsida</taxon>
        <taxon>Liliopsida</taxon>
        <taxon>Poales</taxon>
        <taxon>Poaceae</taxon>
        <taxon>PACMAD clade</taxon>
        <taxon>Panicoideae</taxon>
        <taxon>Panicodae</taxon>
        <taxon>Paniceae</taxon>
        <taxon>Anthephorinae</taxon>
        <taxon>Digitaria</taxon>
    </lineage>
</organism>
<keyword evidence="9" id="KW-1185">Reference proteome</keyword>
<dbReference type="InterPro" id="IPR001584">
    <property type="entry name" value="Integrase_cat-core"/>
</dbReference>
<dbReference type="PROSITE" id="PS50994">
    <property type="entry name" value="INTEGRASE"/>
    <property type="match status" value="1"/>
</dbReference>
<keyword evidence="3" id="KW-0804">Transcription</keyword>
<feature type="compositionally biased region" description="Low complexity" evidence="5">
    <location>
        <begin position="1277"/>
        <end position="1287"/>
    </location>
</feature>
<evidence type="ECO:0000256" key="5">
    <source>
        <dbReference type="SAM" id="MobiDB-lite"/>
    </source>
</evidence>
<feature type="domain" description="Integrase catalytic" evidence="6">
    <location>
        <begin position="985"/>
        <end position="1159"/>
    </location>
</feature>
<feature type="domain" description="NAC" evidence="7">
    <location>
        <begin position="225"/>
        <end position="360"/>
    </location>
</feature>
<comment type="caution">
    <text evidence="8">The sequence shown here is derived from an EMBL/GenBank/DDBJ whole genome shotgun (WGS) entry which is preliminary data.</text>
</comment>
<feature type="compositionally biased region" description="Basic and acidic residues" evidence="5">
    <location>
        <begin position="291"/>
        <end position="309"/>
    </location>
</feature>
<evidence type="ECO:0000256" key="4">
    <source>
        <dbReference type="ARBA" id="ARBA00023242"/>
    </source>
</evidence>
<keyword evidence="2" id="KW-0238">DNA-binding</keyword>
<dbReference type="InterPro" id="IPR036397">
    <property type="entry name" value="RNaseH_sf"/>
</dbReference>
<evidence type="ECO:0000256" key="3">
    <source>
        <dbReference type="ARBA" id="ARBA00023163"/>
    </source>
</evidence>
<dbReference type="InterPro" id="IPR057670">
    <property type="entry name" value="SH3_retrovirus"/>
</dbReference>
<gene>
    <name evidence="8" type="ORF">HU200_022172</name>
</gene>
<dbReference type="InterPro" id="IPR013103">
    <property type="entry name" value="RVT_2"/>
</dbReference>
<feature type="region of interest" description="Disordered" evidence="5">
    <location>
        <begin position="528"/>
        <end position="550"/>
    </location>
</feature>
<dbReference type="Pfam" id="PF25597">
    <property type="entry name" value="SH3_retrovirus"/>
    <property type="match status" value="1"/>
</dbReference>
<dbReference type="GO" id="GO:0015074">
    <property type="term" value="P:DNA integration"/>
    <property type="evidence" value="ECO:0007669"/>
    <property type="project" value="InterPro"/>
</dbReference>
<feature type="compositionally biased region" description="Low complexity" evidence="5">
    <location>
        <begin position="1320"/>
        <end position="1330"/>
    </location>
</feature>
<dbReference type="InterPro" id="IPR012337">
    <property type="entry name" value="RNaseH-like_sf"/>
</dbReference>
<keyword evidence="4" id="KW-0539">Nucleus</keyword>
<reference evidence="8" key="1">
    <citation type="submission" date="2020-07" db="EMBL/GenBank/DDBJ databases">
        <title>Genome sequence and genetic diversity analysis of an under-domesticated orphan crop, white fonio (Digitaria exilis).</title>
        <authorList>
            <person name="Bennetzen J.L."/>
            <person name="Chen S."/>
            <person name="Ma X."/>
            <person name="Wang X."/>
            <person name="Yssel A.E.J."/>
            <person name="Chaluvadi S.R."/>
            <person name="Johnson M."/>
            <person name="Gangashetty P."/>
            <person name="Hamidou F."/>
            <person name="Sanogo M.D."/>
            <person name="Zwaenepoel A."/>
            <person name="Wallace J."/>
            <person name="Van De Peer Y."/>
            <person name="Van Deynze A."/>
        </authorList>
    </citation>
    <scope>NUCLEOTIDE SEQUENCE</scope>
    <source>
        <tissue evidence="8">Leaves</tissue>
    </source>
</reference>
<dbReference type="GO" id="GO:0003677">
    <property type="term" value="F:DNA binding"/>
    <property type="evidence" value="ECO:0007669"/>
    <property type="project" value="UniProtKB-KW"/>
</dbReference>
<evidence type="ECO:0000256" key="1">
    <source>
        <dbReference type="ARBA" id="ARBA00023015"/>
    </source>
</evidence>
<dbReference type="OrthoDB" id="1919845at2759"/>
<evidence type="ECO:0000256" key="2">
    <source>
        <dbReference type="ARBA" id="ARBA00023125"/>
    </source>
</evidence>
<feature type="region of interest" description="Disordered" evidence="5">
    <location>
        <begin position="376"/>
        <end position="409"/>
    </location>
</feature>
<evidence type="ECO:0000313" key="9">
    <source>
        <dbReference type="Proteomes" id="UP000636709"/>
    </source>
</evidence>
<dbReference type="SUPFAM" id="SSF56672">
    <property type="entry name" value="DNA/RNA polymerases"/>
    <property type="match status" value="1"/>
</dbReference>
<dbReference type="InterPro" id="IPR043502">
    <property type="entry name" value="DNA/RNA_pol_sf"/>
</dbReference>
<sequence length="1839" mass="200602">MDRFTDQLLSAQLANPIMKTYRAELSSSSGPATFLRPNASNDMIAIASLSRSQVLFDLVFLRLKASYLPYLKPAAGQPARTAKVPCARVHAFGLPADGPCVVACPTAGARGSSRRLVTREGIELVGSWASSSGARGAYMRAEMRTARRDKLGARVLVVVCSCASDEFVRPRHAVRCASGLPATMRSPTNDDVEDGELGEIDHPSTFSPACSATSRKRKQPIKLRNPIHPVPRPSDDVLINTYLRPKIAGDPVPGDIVINEADFYSDYPYELVRTAPATETTVPVDKRRRKVGPDGKGVWHPEGRAKDAKGSAAAGGTFQELTYKEKAAAAVVKPGWLVTEYAASQEHGHGELVLCKIYRSPRGQGSDVPLRGAATALSGHKRKADAGLSPPQQRRRTREDSVLPYDNLVPGCDTTPPANLWTEQVHGGAPQNPAVPGGGDDMFTTLRAFLEIDEDEMGVQLPASFDPAEYLFGEQQQPSAAVPPCSAPPQECVQTLAGDDMLKMVREFMETDQREMEVQLPANFDPKEYLSGEQQRPSAVVPPSSAPPEECVQTTSEGDDVIEFSIEELIGSLQQDAKPTVSSIDHAFHAYYASIHFLRRTTHGVRSASSGSGDSTAAAPAPPSLLQTVNIRSHILVLLDIDESNYGQWHCSFNSVLGKFGIADHVYTAPPLEDDRDTEWCMIDHCVVNWLHNTVAKNVFDIIYKPHASVFTVWNDIEGVFRDNELQHAVYFEAEFRSLQQGDISMTQYTSHLKQLADNLRDVGQPVSESIQVLNLLRGLNPKYRYVKPVISTRSPPHTFMTARSFLLLEELQLQHDAKSEVGQALYAGHDGSSTNKQPKNKSKKNSGGRGGNRGGGNSSGANNGGSGSGHAGGGGNTGGSQSRAPSPWASGYNPWTGLVQAWSVPLRAPGAGPPAPVDNANSGTWDNAALYSALQSAGVATQPPPSVAEWYLDTGASTHMSSSSGIFSSPRSLSVEFDPNGFSIKDLPTRTVKLRCESSGDLYPVLLPQAQALVASSSTSVDLWHQRLGHPGSNILHQSEVFHIVRSFFSYARTQFGLSILALQTDNGKEYVTYAPRHLLAANGAVLRLSCPYTSQQNGKAECIIRTLNDCVRTMLLHNSTPLSFWAEAPQTATYLLNRRPCRATGTTTPHQLLLGVPPTYDDLRVFGCLCYPNTTATSAHKLSPRSMACVFLGYPPDHRGYRCYDVESRRVFTSRHVVFNKHQFPFRDIAARSCPSSTSPRPPSLDDTIIVQLPPAAPAQHPRRQPATTTTSLDAPAPAHATATTSSVNDIASAPQRHSMTTRARAGIRKPHPKYALASTPSTVSPTPTSACAALLDPHWKEAMQQEFTALPANQTWTLVLRPPGARVISGKWVFKTKLHTDNSLDRYKARWVVRGFNQRPGVDFGETFSPVVKPTTIRTVLTLIASKQWPAHQLDVSNAFLHGNLQERVFCQQPIGFEDPDRPNDVCLLSRSLYGLRQAPRAWFQRFAEHAKSIGFVQSRADSSLFVLRHVSNMAYLLLYVDDMILSASTSSLLQHIIAQLKLAFAVKDMGPLKYFLGVEVQRTSSGFFLSQAKYATEVLDRASMANCKPVSTPADTKPKVSVDDGKLLPDPRWYRSMAGALQYLTLTRPDIAYAVQHVCLHMHAPRDVHATLLKRILRYLKGTTALGLQLCTATSPTLTAYNDADWAGCPDIAVLRQASASSSATRSSCGHRNGKPPCPGQAPRLNTEVLPTPWLSVLGFVTYTVSFTAHIELDIHFVREKVALGELRVLQIPSARQFPDVFTKGLSTSMFNDFRSSLCVAMRTADTAGVHAYYARIHFLLRTTHGVRSASLGFS</sequence>
<dbReference type="SUPFAM" id="SSF53098">
    <property type="entry name" value="Ribonuclease H-like"/>
    <property type="match status" value="1"/>
</dbReference>
<feature type="region of interest" description="Disordered" evidence="5">
    <location>
        <begin position="1258"/>
        <end position="1330"/>
    </location>
</feature>